<gene>
    <name evidence="1" type="ORF">CLV62_10314</name>
</gene>
<organism evidence="1 2">
    <name type="scientific">Dysgonomonas alginatilytica</name>
    <dbReference type="NCBI Taxonomy" id="1605892"/>
    <lineage>
        <taxon>Bacteria</taxon>
        <taxon>Pseudomonadati</taxon>
        <taxon>Bacteroidota</taxon>
        <taxon>Bacteroidia</taxon>
        <taxon>Bacteroidales</taxon>
        <taxon>Dysgonomonadaceae</taxon>
        <taxon>Dysgonomonas</taxon>
    </lineage>
</organism>
<keyword evidence="2" id="KW-1185">Reference proteome</keyword>
<dbReference type="EMBL" id="QICL01000003">
    <property type="protein sequence ID" value="PXV67341.1"/>
    <property type="molecule type" value="Genomic_DNA"/>
</dbReference>
<reference evidence="1 2" key="1">
    <citation type="submission" date="2018-03" db="EMBL/GenBank/DDBJ databases">
        <title>Genomic Encyclopedia of Archaeal and Bacterial Type Strains, Phase II (KMG-II): from individual species to whole genera.</title>
        <authorList>
            <person name="Goeker M."/>
        </authorList>
    </citation>
    <scope>NUCLEOTIDE SEQUENCE [LARGE SCALE GENOMIC DNA]</scope>
    <source>
        <strain evidence="1 2">DSM 100214</strain>
    </source>
</reference>
<dbReference type="Proteomes" id="UP000247973">
    <property type="component" value="Unassembled WGS sequence"/>
</dbReference>
<accession>A0A2V3PYU3</accession>
<comment type="caution">
    <text evidence="1">The sequence shown here is derived from an EMBL/GenBank/DDBJ whole genome shotgun (WGS) entry which is preliminary data.</text>
</comment>
<dbReference type="AlphaFoldDB" id="A0A2V3PYU3"/>
<proteinExistence type="predicted"/>
<evidence type="ECO:0000313" key="1">
    <source>
        <dbReference type="EMBL" id="PXV67341.1"/>
    </source>
</evidence>
<sequence length="313" mass="36456">MTATPIEEEFMLVELKELPILEVIWSNRRKVTVVRQPVSSPQRYVSELITKKLEDKSFGNLHFFVNSVKVISNILKRTNINSVDVKVVCADNPYNDRKLGAYKIKKPSDKACKINFYTSTCFEGCDIFDKEGKTYVVSEGRNPNTLYDISTLFIQIIGRIRDSKYGNEVYHIHSSSSYAGDVSYDEFKGIADREYRVSASCINEYNSEPVHLKKMRVEKWSKEHFENRFIYVNEEYTFELDRNLLNKSLLDYKLKSEVYNKSTYLIQSYKENGLNVRSSEYIKYSDKLKANTSTKGNFKEAIEEYYLLATSQN</sequence>
<protein>
    <submittedName>
        <fullName evidence="1">Uncharacterized protein</fullName>
    </submittedName>
</protein>
<name>A0A2V3PYU3_9BACT</name>
<dbReference type="RefSeq" id="WP_185144245.1">
    <property type="nucleotide sequence ID" value="NZ_QICL01000003.1"/>
</dbReference>
<evidence type="ECO:0000313" key="2">
    <source>
        <dbReference type="Proteomes" id="UP000247973"/>
    </source>
</evidence>